<dbReference type="RefSeq" id="XP_026728028.1">
    <property type="nucleotide sequence ID" value="XM_026872227.1"/>
</dbReference>
<dbReference type="PANTHER" id="PTHR22847">
    <property type="entry name" value="WD40 REPEAT PROTEIN"/>
    <property type="match status" value="1"/>
</dbReference>
<dbReference type="CDD" id="cd00200">
    <property type="entry name" value="WD40"/>
    <property type="match status" value="1"/>
</dbReference>
<protein>
    <submittedName>
        <fullName evidence="6">WD repeat, SAM and U-box domain-containing protein 1-like</fullName>
    </submittedName>
</protein>
<feature type="repeat" description="WD" evidence="3">
    <location>
        <begin position="195"/>
        <end position="226"/>
    </location>
</feature>
<dbReference type="GO" id="GO:0004842">
    <property type="term" value="F:ubiquitin-protein transferase activity"/>
    <property type="evidence" value="ECO:0007669"/>
    <property type="project" value="InterPro"/>
</dbReference>
<dbReference type="GeneID" id="113494080"/>
<keyword evidence="1 3" id="KW-0853">WD repeat</keyword>
<dbReference type="PANTHER" id="PTHR22847:SF637">
    <property type="entry name" value="WD REPEAT DOMAIN 5B"/>
    <property type="match status" value="1"/>
</dbReference>
<dbReference type="SUPFAM" id="SSF57850">
    <property type="entry name" value="RING/U-box"/>
    <property type="match status" value="1"/>
</dbReference>
<feature type="repeat" description="WD" evidence="3">
    <location>
        <begin position="239"/>
        <end position="270"/>
    </location>
</feature>
<proteinExistence type="predicted"/>
<evidence type="ECO:0000313" key="5">
    <source>
        <dbReference type="Proteomes" id="UP000322000"/>
    </source>
</evidence>
<feature type="repeat" description="WD" evidence="3">
    <location>
        <begin position="425"/>
        <end position="466"/>
    </location>
</feature>
<feature type="repeat" description="WD" evidence="3">
    <location>
        <begin position="57"/>
        <end position="88"/>
    </location>
</feature>
<sequence>MEELQEPTLLQSVRAHRSEVTCVDAFGARLVTGGGDRALRLWCWLSGSGWDEVARAASAHRYGVTAARWAGGGALLASGGVDGAVRVWCGRALAARRLLAAPGAAAVRALCWPGHARLLAGHDDGALCVWHVQHGQLIARLHAHEGALHAVAAPACGLLLMTACTHGVLKVFDLAEVCRSGTGGLLSPAPLTWIDNAHDLGALCADATEDGRLVATGGQDAAVRVWRAGRGLAECGAPLEGHSAAVTALRWGGGAALLASASLDRTARLWAPLARACLHVVHAHSRYLTCVLLSHDLRYMVTGSNDKTVRMWSLGSLNIDDDLEIPCAALTHFALGDLEGIGPVEEDDALEDVNELVPPAGEEEGEEGEAEGSGSRCVWRSAVHTGAINCVATHEDLVATASSDGTARLFRWSADAAELVSLHELRSHQYPCMAAHFGVGGALLLTAGLDARACLWDVEMGVQLRSLSAPAGGGEAGEAGGGGVRDARVSSQAPPLLLLASDDGVTLVWSLATQDPRPLHVFAGHSEGVTCCAWSPDGRVAASGAASGEMRLSAPPPAPRLLHHEPVAHDLGVQSCDFAPAQSALDMPDETYLLATAGCDSLIKLWLIECKEAEQEEQGARVRLVNSVAAHGGGASCVRWGGNSEGGALLCSAGADRWARVWLASGGGAELRLLAAVPAAGAGGALAVALLATPPLLLVGSLAGELAAWQLPPEPDLADDFSDDEEATAPSFWSHVGVGRWLRENITRAPGSRMSRAAEAELLQRALDSRVTGARLLTDDIDDLLLHFGYGPELNEEEVAESKSVAEREEVRAQLRDELQWLRRPPPAPPLLSCTWPQERAAPHWLLCPVSHRLLREPARAADGYTYERATALDCFLAEGAVSPVSGRRLCNARLLPNYAVRAQLRLYLLQASA</sequence>
<dbReference type="KEGG" id="tnl:113494080"/>
<dbReference type="InterPro" id="IPR001680">
    <property type="entry name" value="WD40_rpt"/>
</dbReference>
<name>A0A7E5VI77_TRINI</name>
<dbReference type="AlphaFoldDB" id="A0A7E5VI77"/>
<dbReference type="SMART" id="SM00320">
    <property type="entry name" value="WD40"/>
    <property type="match status" value="13"/>
</dbReference>
<dbReference type="InterPro" id="IPR019775">
    <property type="entry name" value="WD40_repeat_CS"/>
</dbReference>
<dbReference type="Proteomes" id="UP000322000">
    <property type="component" value="Chromosome 5"/>
</dbReference>
<keyword evidence="2" id="KW-0677">Repeat</keyword>
<dbReference type="PROSITE" id="PS00678">
    <property type="entry name" value="WD_REPEATS_1"/>
    <property type="match status" value="1"/>
</dbReference>
<dbReference type="InterPro" id="IPR003613">
    <property type="entry name" value="Ubox_domain"/>
</dbReference>
<dbReference type="InterPro" id="IPR013083">
    <property type="entry name" value="Znf_RING/FYVE/PHD"/>
</dbReference>
<dbReference type="Pfam" id="PF04564">
    <property type="entry name" value="U-box"/>
    <property type="match status" value="1"/>
</dbReference>
<feature type="repeat" description="WD" evidence="3">
    <location>
        <begin position="13"/>
        <end position="42"/>
    </location>
</feature>
<accession>A0A7E5VI77</accession>
<dbReference type="GO" id="GO:0016567">
    <property type="term" value="P:protein ubiquitination"/>
    <property type="evidence" value="ECO:0007669"/>
    <property type="project" value="InterPro"/>
</dbReference>
<dbReference type="GO" id="GO:1990234">
    <property type="term" value="C:transferase complex"/>
    <property type="evidence" value="ECO:0007669"/>
    <property type="project" value="UniProtKB-ARBA"/>
</dbReference>
<evidence type="ECO:0000256" key="3">
    <source>
        <dbReference type="PROSITE-ProRule" id="PRU00221"/>
    </source>
</evidence>
<keyword evidence="5" id="KW-1185">Reference proteome</keyword>
<dbReference type="PROSITE" id="PS50294">
    <property type="entry name" value="WD_REPEATS_REGION"/>
    <property type="match status" value="3"/>
</dbReference>
<evidence type="ECO:0000256" key="1">
    <source>
        <dbReference type="ARBA" id="ARBA00022574"/>
    </source>
</evidence>
<reference evidence="6" key="1">
    <citation type="submission" date="2025-08" db="UniProtKB">
        <authorList>
            <consortium name="RefSeq"/>
        </authorList>
    </citation>
    <scope>IDENTIFICATION</scope>
</reference>
<dbReference type="SUPFAM" id="SSF50978">
    <property type="entry name" value="WD40 repeat-like"/>
    <property type="match status" value="2"/>
</dbReference>
<dbReference type="SMART" id="SM00504">
    <property type="entry name" value="Ubox"/>
    <property type="match status" value="1"/>
</dbReference>
<gene>
    <name evidence="6" type="primary">LOC113494080</name>
</gene>
<dbReference type="PROSITE" id="PS50082">
    <property type="entry name" value="WD_REPEATS_2"/>
    <property type="match status" value="7"/>
</dbReference>
<feature type="domain" description="U-box" evidence="4">
    <location>
        <begin position="845"/>
        <end position="908"/>
    </location>
</feature>
<dbReference type="OrthoDB" id="10064100at2759"/>
<dbReference type="InterPro" id="IPR036322">
    <property type="entry name" value="WD40_repeat_dom_sf"/>
</dbReference>
<dbReference type="InParanoid" id="A0A7E5VI77"/>
<evidence type="ECO:0000259" key="4">
    <source>
        <dbReference type="SMART" id="SM00504"/>
    </source>
</evidence>
<feature type="repeat" description="WD" evidence="3">
    <location>
        <begin position="281"/>
        <end position="314"/>
    </location>
</feature>
<dbReference type="InterPro" id="IPR015943">
    <property type="entry name" value="WD40/YVTN_repeat-like_dom_sf"/>
</dbReference>
<organism evidence="5 6">
    <name type="scientific">Trichoplusia ni</name>
    <name type="common">Cabbage looper</name>
    <dbReference type="NCBI Taxonomy" id="7111"/>
    <lineage>
        <taxon>Eukaryota</taxon>
        <taxon>Metazoa</taxon>
        <taxon>Ecdysozoa</taxon>
        <taxon>Arthropoda</taxon>
        <taxon>Hexapoda</taxon>
        <taxon>Insecta</taxon>
        <taxon>Pterygota</taxon>
        <taxon>Neoptera</taxon>
        <taxon>Endopterygota</taxon>
        <taxon>Lepidoptera</taxon>
        <taxon>Glossata</taxon>
        <taxon>Ditrysia</taxon>
        <taxon>Noctuoidea</taxon>
        <taxon>Noctuidae</taxon>
        <taxon>Plusiinae</taxon>
        <taxon>Trichoplusia</taxon>
    </lineage>
</organism>
<feature type="repeat" description="WD" evidence="3">
    <location>
        <begin position="522"/>
        <end position="552"/>
    </location>
</feature>
<evidence type="ECO:0000313" key="6">
    <source>
        <dbReference type="RefSeq" id="XP_026728028.1"/>
    </source>
</evidence>
<evidence type="ECO:0000256" key="2">
    <source>
        <dbReference type="ARBA" id="ARBA00022737"/>
    </source>
</evidence>
<dbReference type="Gene3D" id="2.130.10.10">
    <property type="entry name" value="YVTN repeat-like/Quinoprotein amine dehydrogenase"/>
    <property type="match status" value="4"/>
</dbReference>
<dbReference type="Pfam" id="PF00400">
    <property type="entry name" value="WD40"/>
    <property type="match status" value="7"/>
</dbReference>
<dbReference type="Gene3D" id="3.30.40.10">
    <property type="entry name" value="Zinc/RING finger domain, C3HC4 (zinc finger)"/>
    <property type="match status" value="1"/>
</dbReference>